<dbReference type="OrthoDB" id="263283at2759"/>
<reference evidence="6 7" key="1">
    <citation type="journal article" date="2015" name="PLoS Pathog.">
        <title>Leptomonas seymouri: Adaptations to the Dixenous Life Cycle Analyzed by Genome Sequencing, Transcriptome Profiling and Co-infection with Leishmania donovani.</title>
        <authorList>
            <person name="Kraeva N."/>
            <person name="Butenko A."/>
            <person name="Hlavacova J."/>
            <person name="Kostygov A."/>
            <person name="Myskova J."/>
            <person name="Grybchuk D."/>
            <person name="Lestinova T."/>
            <person name="Votypka J."/>
            <person name="Volf P."/>
            <person name="Opperdoes F."/>
            <person name="Flegontov P."/>
            <person name="Lukes J."/>
            <person name="Yurchenko V."/>
        </authorList>
    </citation>
    <scope>NUCLEOTIDE SEQUENCE [LARGE SCALE GENOMIC DNA]</scope>
    <source>
        <strain evidence="6 7">ATCC 30220</strain>
    </source>
</reference>
<keyword evidence="4" id="KW-1133">Transmembrane helix</keyword>
<keyword evidence="7" id="KW-1185">Reference proteome</keyword>
<dbReference type="VEuPathDB" id="TriTrypDB:Lsey_0450_0010"/>
<name>A0A0N1HYV0_LEPSE</name>
<evidence type="ECO:0000256" key="2">
    <source>
        <dbReference type="ARBA" id="ARBA00022679"/>
    </source>
</evidence>
<dbReference type="InterPro" id="IPR021520">
    <property type="entry name" value="Stealth_CR2"/>
</dbReference>
<evidence type="ECO:0000259" key="5">
    <source>
        <dbReference type="Pfam" id="PF11380"/>
    </source>
</evidence>
<evidence type="ECO:0000313" key="6">
    <source>
        <dbReference type="EMBL" id="KPI83050.1"/>
    </source>
</evidence>
<evidence type="ECO:0000256" key="3">
    <source>
        <dbReference type="SAM" id="MobiDB-lite"/>
    </source>
</evidence>
<feature type="region of interest" description="Disordered" evidence="3">
    <location>
        <begin position="1"/>
        <end position="23"/>
    </location>
</feature>
<dbReference type="EMBL" id="LJSK01000450">
    <property type="protein sequence ID" value="KPI83050.1"/>
    <property type="molecule type" value="Genomic_DNA"/>
</dbReference>
<protein>
    <recommendedName>
        <fullName evidence="5">Stealth protein CR2 conserved region 2 domain-containing protein</fullName>
    </recommendedName>
</protein>
<dbReference type="Pfam" id="PF11380">
    <property type="entry name" value="Stealth_CR2"/>
    <property type="match status" value="1"/>
</dbReference>
<dbReference type="PANTHER" id="PTHR24045:SF0">
    <property type="entry name" value="N-ACETYLGLUCOSAMINE-1-PHOSPHOTRANSFERASE SUBUNITS ALPHA_BETA"/>
    <property type="match status" value="1"/>
</dbReference>
<evidence type="ECO:0000256" key="4">
    <source>
        <dbReference type="SAM" id="Phobius"/>
    </source>
</evidence>
<dbReference type="GO" id="GO:0016772">
    <property type="term" value="F:transferase activity, transferring phosphorus-containing groups"/>
    <property type="evidence" value="ECO:0007669"/>
    <property type="project" value="InterPro"/>
</dbReference>
<proteinExistence type="inferred from homology"/>
<dbReference type="InterPro" id="IPR047141">
    <property type="entry name" value="Stealth"/>
</dbReference>
<keyword evidence="4" id="KW-0472">Membrane</keyword>
<gene>
    <name evidence="6" type="ORF">ABL78_7929</name>
</gene>
<keyword evidence="4" id="KW-0812">Transmembrane</keyword>
<dbReference type="GO" id="GO:0005794">
    <property type="term" value="C:Golgi apparatus"/>
    <property type="evidence" value="ECO:0007669"/>
    <property type="project" value="TreeGrafter"/>
</dbReference>
<comment type="caution">
    <text evidence="6">The sequence shown here is derived from an EMBL/GenBank/DDBJ whole genome shotgun (WGS) entry which is preliminary data.</text>
</comment>
<evidence type="ECO:0000256" key="1">
    <source>
        <dbReference type="ARBA" id="ARBA00007583"/>
    </source>
</evidence>
<evidence type="ECO:0000313" key="7">
    <source>
        <dbReference type="Proteomes" id="UP000038009"/>
    </source>
</evidence>
<dbReference type="OMA" id="HPYSPID"/>
<feature type="transmembrane region" description="Helical" evidence="4">
    <location>
        <begin position="32"/>
        <end position="56"/>
    </location>
</feature>
<keyword evidence="2" id="KW-0808">Transferase</keyword>
<feature type="domain" description="Stealth protein CR2 conserved region 2" evidence="5">
    <location>
        <begin position="251"/>
        <end position="339"/>
    </location>
</feature>
<accession>A0A0N1HYV0</accession>
<comment type="similarity">
    <text evidence="1">Belongs to the stealth family.</text>
</comment>
<sequence length="756" mass="85845">MGGGLPRVHSEISQRSSTTRERTRKHRWDLRALGIGLLCACACFCVLFSSPLPFLATSIALQRIPESVCDAHLANGEHHSGFNETPVDSTVLMLYTPTSRASSFCYSDGYGDVNASVEREFLRVSAAYVSSPYAKPSSPYYDFFSAHNATLWTVDRVTRVAAPMRLDVVYTYVNPSAPSFEQQLKMRNVPFEPRRYRDWEELRYSLRSIRAFMLDNDALAQHHRRHAADVRRLGELGYRVNASEAEDGGVVPLVRRVYLVVSAADQVPAWLDVEKFAQLRVVTHRDMFTAEEAAWVLPTLNSNVIESGLHRIPDISRFFFYIANDMLVGRRVSFFDLFRPLSPLRQRLHLYDLSAHTGDISAVLSDGPRNIDRAALLLEPVVHSDTEVLKWNEGSMTAAAAAATWRARGELGSCFFQKARATLRQNAHRWRWSKDSILQPAWSTTKGFALRDPRYGTTPRGSGVKSGYYYYLTSTHLDGVDLPFGYAHIPQLVDRDVYRRLNEVELFDLTNVTRKAYEREMHPYSPIDEYAVFAVAMARGAERHIWNTVWDHAAVMAFSDVREELQSWWSHLVGRDPATVVKILERRLTHGAEASMFGALYGNTWGAQLQRPDLALEMGYWWVRGTVSPVRPSRRLSSLKALYAIPGVASGEMCRAGSPEWSARGDDQYLSLLLDMHHHTKHDDTFLFEMVDGDVKAMLLSARLMYEWVDRPLFMGFNDNFPYHADANETKAAFNLLLRIVSHNCAPAPWERMEVG</sequence>
<dbReference type="Proteomes" id="UP000038009">
    <property type="component" value="Unassembled WGS sequence"/>
</dbReference>
<dbReference type="PANTHER" id="PTHR24045">
    <property type="match status" value="1"/>
</dbReference>
<dbReference type="AlphaFoldDB" id="A0A0N1HYV0"/>
<organism evidence="6 7">
    <name type="scientific">Leptomonas seymouri</name>
    <dbReference type="NCBI Taxonomy" id="5684"/>
    <lineage>
        <taxon>Eukaryota</taxon>
        <taxon>Discoba</taxon>
        <taxon>Euglenozoa</taxon>
        <taxon>Kinetoplastea</taxon>
        <taxon>Metakinetoplastina</taxon>
        <taxon>Trypanosomatida</taxon>
        <taxon>Trypanosomatidae</taxon>
        <taxon>Leishmaniinae</taxon>
        <taxon>Leptomonas</taxon>
    </lineage>
</organism>